<dbReference type="Proteomes" id="UP000637628">
    <property type="component" value="Unassembled WGS sequence"/>
</dbReference>
<evidence type="ECO:0000313" key="3">
    <source>
        <dbReference type="Proteomes" id="UP000637628"/>
    </source>
</evidence>
<feature type="compositionally biased region" description="Acidic residues" evidence="1">
    <location>
        <begin position="8"/>
        <end position="64"/>
    </location>
</feature>
<evidence type="ECO:0000313" key="2">
    <source>
        <dbReference type="EMBL" id="GID99571.1"/>
    </source>
</evidence>
<proteinExistence type="predicted"/>
<feature type="region of interest" description="Disordered" evidence="1">
    <location>
        <begin position="1"/>
        <end position="88"/>
    </location>
</feature>
<protein>
    <submittedName>
        <fullName evidence="2">Uncharacterized protein</fullName>
    </submittedName>
</protein>
<accession>A0ABQ3YPU2</accession>
<reference evidence="2 3" key="1">
    <citation type="submission" date="2021-01" db="EMBL/GenBank/DDBJ databases">
        <title>Whole genome shotgun sequence of Actinoplanes durhamensis NBRC 14914.</title>
        <authorList>
            <person name="Komaki H."/>
            <person name="Tamura T."/>
        </authorList>
    </citation>
    <scope>NUCLEOTIDE SEQUENCE [LARGE SCALE GENOMIC DNA]</scope>
    <source>
        <strain evidence="2 3">NBRC 14914</strain>
    </source>
</reference>
<name>A0ABQ3YPU2_9ACTN</name>
<organism evidence="2 3">
    <name type="scientific">Paractinoplanes durhamensis</name>
    <dbReference type="NCBI Taxonomy" id="113563"/>
    <lineage>
        <taxon>Bacteria</taxon>
        <taxon>Bacillati</taxon>
        <taxon>Actinomycetota</taxon>
        <taxon>Actinomycetes</taxon>
        <taxon>Micromonosporales</taxon>
        <taxon>Micromonosporaceae</taxon>
        <taxon>Paractinoplanes</taxon>
    </lineage>
</organism>
<keyword evidence="3" id="KW-1185">Reference proteome</keyword>
<dbReference type="EMBL" id="BOML01000007">
    <property type="protein sequence ID" value="GID99571.1"/>
    <property type="molecule type" value="Genomic_DNA"/>
</dbReference>
<evidence type="ECO:0000256" key="1">
    <source>
        <dbReference type="SAM" id="MobiDB-lite"/>
    </source>
</evidence>
<gene>
    <name evidence="2" type="ORF">Adu01nite_09220</name>
</gene>
<comment type="caution">
    <text evidence="2">The sequence shown here is derived from an EMBL/GenBank/DDBJ whole genome shotgun (WGS) entry which is preliminary data.</text>
</comment>
<sequence>MVALALPDELEPEDDEPDEEPDDDEPDELDDEPLDDELDDEPDEPELELEPELDESDDDVDESDFFGASLPVGPGFSALTPPARESLR</sequence>